<dbReference type="InterPro" id="IPR000189">
    <property type="entry name" value="Transglyc_AS"/>
</dbReference>
<dbReference type="CDD" id="cd00254">
    <property type="entry name" value="LT-like"/>
    <property type="match status" value="1"/>
</dbReference>
<dbReference type="RefSeq" id="WP_266127994.1">
    <property type="nucleotide sequence ID" value="NZ_JANIDV010000009.1"/>
</dbReference>
<gene>
    <name evidence="4" type="ORF">NQF87_08550</name>
</gene>
<dbReference type="InterPro" id="IPR023346">
    <property type="entry name" value="Lysozyme-like_dom_sf"/>
</dbReference>
<evidence type="ECO:0000259" key="3">
    <source>
        <dbReference type="Pfam" id="PF01464"/>
    </source>
</evidence>
<keyword evidence="5" id="KW-1185">Reference proteome</keyword>
<evidence type="ECO:0000313" key="4">
    <source>
        <dbReference type="EMBL" id="MCX5617016.1"/>
    </source>
</evidence>
<reference evidence="4" key="1">
    <citation type="submission" date="2022-07" db="EMBL/GenBank/DDBJ databases">
        <title>Bombella genomes.</title>
        <authorList>
            <person name="Harer L."/>
            <person name="Styblova S."/>
            <person name="Ehrmann M."/>
        </authorList>
    </citation>
    <scope>NUCLEOTIDE SEQUENCE</scope>
    <source>
        <strain evidence="4">TMW 2.2559</strain>
    </source>
</reference>
<protein>
    <submittedName>
        <fullName evidence="4">Lytic transglycosylase domain-containing protein</fullName>
    </submittedName>
</protein>
<dbReference type="SUPFAM" id="SSF53955">
    <property type="entry name" value="Lysozyme-like"/>
    <property type="match status" value="1"/>
</dbReference>
<evidence type="ECO:0000256" key="1">
    <source>
        <dbReference type="ARBA" id="ARBA00007734"/>
    </source>
</evidence>
<name>A0ABT3WD81_9PROT</name>
<comment type="similarity">
    <text evidence="2">Belongs to the virb1 family.</text>
</comment>
<organism evidence="4 5">
    <name type="scientific">Bombella dulcis</name>
    <dbReference type="NCBI Taxonomy" id="2967339"/>
    <lineage>
        <taxon>Bacteria</taxon>
        <taxon>Pseudomonadati</taxon>
        <taxon>Pseudomonadota</taxon>
        <taxon>Alphaproteobacteria</taxon>
        <taxon>Acetobacterales</taxon>
        <taxon>Acetobacteraceae</taxon>
        <taxon>Bombella</taxon>
    </lineage>
</organism>
<dbReference type="Gene3D" id="1.10.530.10">
    <property type="match status" value="1"/>
</dbReference>
<dbReference type="EMBL" id="JANIDV010000009">
    <property type="protein sequence ID" value="MCX5617016.1"/>
    <property type="molecule type" value="Genomic_DNA"/>
</dbReference>
<dbReference type="PROSITE" id="PS00922">
    <property type="entry name" value="TRANSGLYCOSYLASE"/>
    <property type="match status" value="1"/>
</dbReference>
<dbReference type="InterPro" id="IPR008258">
    <property type="entry name" value="Transglycosylase_SLT_dom_1"/>
</dbReference>
<evidence type="ECO:0000313" key="5">
    <source>
        <dbReference type="Proteomes" id="UP001165633"/>
    </source>
</evidence>
<dbReference type="Pfam" id="PF01464">
    <property type="entry name" value="SLT"/>
    <property type="match status" value="1"/>
</dbReference>
<comment type="similarity">
    <text evidence="1">Belongs to the transglycosylase Slt family.</text>
</comment>
<dbReference type="PANTHER" id="PTHR37423">
    <property type="entry name" value="SOLUBLE LYTIC MUREIN TRANSGLYCOSYLASE-RELATED"/>
    <property type="match status" value="1"/>
</dbReference>
<dbReference type="PANTHER" id="PTHR37423:SF2">
    <property type="entry name" value="MEMBRANE-BOUND LYTIC MUREIN TRANSGLYCOSYLASE C"/>
    <property type="match status" value="1"/>
</dbReference>
<proteinExistence type="inferred from homology"/>
<feature type="domain" description="Transglycosylase SLT" evidence="3">
    <location>
        <begin position="356"/>
        <end position="446"/>
    </location>
</feature>
<sequence length="518" mass="54956">MAILDVLTVQILMDSSGLVKGAKQAQDGLDRTEKAVEKTGKSLEGVGKKGADSFAALRREALGAIALFTGGAGIASFTHDIAAANTALGSLSRQLDIAPQKLTQLHEAMKASGGAASDVDGFFKSIQSKASTNEGLAQLTRLSQLTGVDYLDRNGRVRADIFDQLAHSQRFQGLTRGVQDNYVQQLGGGTAVTNLVTRRDYDGLQKRFAGLGPTAEQIRQGEQLLSDWTELKANTDQVMQRVFSDLEPSLHSFLQALIAIEKAHPQEIADGVAGIASALTVLSSILTARSFLRIVRGLTGIGGGAAAGTGLLGAASRFAGPAGVAVAALTPHELGADDDYDMSRPHAVSLRHVDLERLTGAVAMQESGGNANAVSSVGAQGLLQLMPGTARDLGVTDPFDADQSWAAGQKYLGQLLQKYHDQMKALAAYNWGPGNLDKDLRRHGDQWRSYLPRETSDYLMRVGRNYETGNVVHHNTTTHSPTINVSVNGGVGTPDEIRRMARQGASEALARHETGKIG</sequence>
<accession>A0ABT3WD81</accession>
<dbReference type="Proteomes" id="UP001165633">
    <property type="component" value="Unassembled WGS sequence"/>
</dbReference>
<comment type="caution">
    <text evidence="4">The sequence shown here is derived from an EMBL/GenBank/DDBJ whole genome shotgun (WGS) entry which is preliminary data.</text>
</comment>
<evidence type="ECO:0000256" key="2">
    <source>
        <dbReference type="ARBA" id="ARBA00009387"/>
    </source>
</evidence>